<keyword evidence="3" id="KW-0479">Metal-binding</keyword>
<keyword evidence="5" id="KW-0223">Dioxygenase</keyword>
<dbReference type="SMART" id="SM00702">
    <property type="entry name" value="P4Hc"/>
    <property type="match status" value="1"/>
</dbReference>
<evidence type="ECO:0000313" key="12">
    <source>
        <dbReference type="Proteomes" id="UP000319731"/>
    </source>
</evidence>
<feature type="compositionally biased region" description="Basic and acidic residues" evidence="9">
    <location>
        <begin position="1"/>
        <end position="15"/>
    </location>
</feature>
<proteinExistence type="inferred from homology"/>
<dbReference type="InterPro" id="IPR006620">
    <property type="entry name" value="Pro_4_hyd_alph"/>
</dbReference>
<evidence type="ECO:0000256" key="7">
    <source>
        <dbReference type="ARBA" id="ARBA00023004"/>
    </source>
</evidence>
<feature type="region of interest" description="Disordered" evidence="9">
    <location>
        <begin position="227"/>
        <end position="256"/>
    </location>
</feature>
<comment type="cofactor">
    <cofactor evidence="1">
        <name>L-ascorbate</name>
        <dbReference type="ChEBI" id="CHEBI:38290"/>
    </cofactor>
</comment>
<protein>
    <recommendedName>
        <fullName evidence="10">Fe2OG dioxygenase domain-containing protein</fullName>
    </recommendedName>
</protein>
<dbReference type="InterPro" id="IPR019601">
    <property type="entry name" value="Oxoglutarate/Fe-dep_Oase_C"/>
</dbReference>
<evidence type="ECO:0000256" key="9">
    <source>
        <dbReference type="SAM" id="MobiDB-lite"/>
    </source>
</evidence>
<evidence type="ECO:0000256" key="4">
    <source>
        <dbReference type="ARBA" id="ARBA00022896"/>
    </source>
</evidence>
<evidence type="ECO:0000256" key="2">
    <source>
        <dbReference type="ARBA" id="ARBA00007443"/>
    </source>
</evidence>
<dbReference type="AlphaFoldDB" id="A0A507CEE2"/>
<comment type="similarity">
    <text evidence="2">Belongs to the TPA1 family.</text>
</comment>
<dbReference type="EMBL" id="QEAO01000001">
    <property type="protein sequence ID" value="TPX37992.1"/>
    <property type="molecule type" value="Genomic_DNA"/>
</dbReference>
<dbReference type="OrthoDB" id="430522at2759"/>
<accession>A0A507CEE2</accession>
<evidence type="ECO:0000313" key="11">
    <source>
        <dbReference type="EMBL" id="TPX37992.1"/>
    </source>
</evidence>
<gene>
    <name evidence="11" type="ORF">SmJEL517_g00236</name>
</gene>
<dbReference type="GO" id="GO:0005737">
    <property type="term" value="C:cytoplasm"/>
    <property type="evidence" value="ECO:0007669"/>
    <property type="project" value="TreeGrafter"/>
</dbReference>
<feature type="region of interest" description="Disordered" evidence="9">
    <location>
        <begin position="424"/>
        <end position="443"/>
    </location>
</feature>
<feature type="region of interest" description="Disordered" evidence="9">
    <location>
        <begin position="1"/>
        <end position="33"/>
    </location>
</feature>
<feature type="compositionally biased region" description="Polar residues" evidence="9">
    <location>
        <begin position="21"/>
        <end position="33"/>
    </location>
</feature>
<dbReference type="GO" id="GO:0031418">
    <property type="term" value="F:L-ascorbic acid binding"/>
    <property type="evidence" value="ECO:0007669"/>
    <property type="project" value="UniProtKB-KW"/>
</dbReference>
<feature type="compositionally biased region" description="Acidic residues" evidence="9">
    <location>
        <begin position="426"/>
        <end position="435"/>
    </location>
</feature>
<comment type="catalytic activity">
    <reaction evidence="8">
        <text>[ribosomal protein uS12]-L-proline + 2-oxoglutarate + O2 = [ribosomal protein uS12]-(3S)-3-hydroxy-L-proline + succinate + CO2</text>
        <dbReference type="Rhea" id="RHEA:54156"/>
        <dbReference type="Rhea" id="RHEA-COMP:13816"/>
        <dbReference type="Rhea" id="RHEA-COMP:13818"/>
        <dbReference type="ChEBI" id="CHEBI:15379"/>
        <dbReference type="ChEBI" id="CHEBI:16526"/>
        <dbReference type="ChEBI" id="CHEBI:16810"/>
        <dbReference type="ChEBI" id="CHEBI:30031"/>
        <dbReference type="ChEBI" id="CHEBI:50342"/>
        <dbReference type="ChEBI" id="CHEBI:85428"/>
    </reaction>
</comment>
<evidence type="ECO:0000256" key="3">
    <source>
        <dbReference type="ARBA" id="ARBA00022723"/>
    </source>
</evidence>
<dbReference type="GO" id="GO:0031543">
    <property type="term" value="F:peptidyl-proline dioxygenase activity"/>
    <property type="evidence" value="ECO:0007669"/>
    <property type="project" value="UniProtKB-ARBA"/>
</dbReference>
<dbReference type="RefSeq" id="XP_031027707.1">
    <property type="nucleotide sequence ID" value="XM_031166166.1"/>
</dbReference>
<dbReference type="Pfam" id="PF13661">
    <property type="entry name" value="2OG-FeII_Oxy_4"/>
    <property type="match status" value="1"/>
</dbReference>
<dbReference type="InterPro" id="IPR039558">
    <property type="entry name" value="TPA1/OFD1_N"/>
</dbReference>
<evidence type="ECO:0000259" key="10">
    <source>
        <dbReference type="PROSITE" id="PS51471"/>
    </source>
</evidence>
<dbReference type="STRING" id="1806994.A0A507CEE2"/>
<dbReference type="PROSITE" id="PS51471">
    <property type="entry name" value="FE2OG_OXY"/>
    <property type="match status" value="1"/>
</dbReference>
<evidence type="ECO:0000256" key="1">
    <source>
        <dbReference type="ARBA" id="ARBA00001961"/>
    </source>
</evidence>
<feature type="domain" description="Fe2OG dioxygenase" evidence="10">
    <location>
        <begin position="124"/>
        <end position="230"/>
    </location>
</feature>
<dbReference type="InterPro" id="IPR005123">
    <property type="entry name" value="Oxoglu/Fe-dep_dioxygenase_dom"/>
</dbReference>
<keyword evidence="12" id="KW-1185">Reference proteome</keyword>
<dbReference type="PANTHER" id="PTHR12117:SF0">
    <property type="entry name" value="PROLYL 3-HYDROXYLASE OGFOD1"/>
    <property type="match status" value="1"/>
</dbReference>
<dbReference type="GeneID" id="42001463"/>
<dbReference type="Gene3D" id="2.60.120.620">
    <property type="entry name" value="q2cbj1_9rhob like domain"/>
    <property type="match status" value="2"/>
</dbReference>
<dbReference type="Proteomes" id="UP000319731">
    <property type="component" value="Unassembled WGS sequence"/>
</dbReference>
<sequence>MTRKQRDTEEVDLRLSKKQKTTPTNASPKQNSKASATFDASFVKKTEEFLSQSGTIREDTDVLLSFGALYSVPFQHGVLKSVFGQQFLSTDFEITQVKPLVKLRESLHSLAPVISKLMNVELGTTIDISGHKYPPMGFLACHDDDIGTDKTHRRVAFIVYLVDKDWNEGDGGRLNLFDADDNSQPSKIIKSIIPQWNTIAFFKVSPTSYHEVEEVLGRRDRVSVSGWFHGPPSEDTEADKEAKDETMSTTSADEEKSYPDMFSSFDWWLLINPAYQQQLSCEALISTFLDESSITLQNFLELDIANTIARQLVKCPFEQVGPPNRRRYSICESNSQPASNDGSVSVKRIHDWLVSPDFIKYLATMTSLDLSTTTPPSSECRKFKPGDYTLLVDDQPESAGLDLVLSFEYDLNDQIIPDLEKRGDDMAEDDEDEESPLNMSGKLNYVDGDETLASVSLKHNTLFMAYRVAGTSRFVRRISQLAKSYRIEFSLVYPVDDNDSASE</sequence>
<evidence type="ECO:0000256" key="6">
    <source>
        <dbReference type="ARBA" id="ARBA00023002"/>
    </source>
</evidence>
<comment type="caution">
    <text evidence="11">The sequence shown here is derived from an EMBL/GenBank/DDBJ whole genome shotgun (WGS) entry which is preliminary data.</text>
</comment>
<keyword evidence="4" id="KW-0847">Vitamin C</keyword>
<dbReference type="GO" id="GO:0006449">
    <property type="term" value="P:regulation of translational termination"/>
    <property type="evidence" value="ECO:0007669"/>
    <property type="project" value="TreeGrafter"/>
</dbReference>
<evidence type="ECO:0000256" key="8">
    <source>
        <dbReference type="ARBA" id="ARBA00047444"/>
    </source>
</evidence>
<name>A0A507CEE2_9FUNG</name>
<evidence type="ECO:0000256" key="5">
    <source>
        <dbReference type="ARBA" id="ARBA00022964"/>
    </source>
</evidence>
<keyword evidence="6" id="KW-0560">Oxidoreductase</keyword>
<dbReference type="PANTHER" id="PTHR12117">
    <property type="entry name" value="HISTONE ACETYLTRANSFERASE COMPLEX"/>
    <property type="match status" value="1"/>
</dbReference>
<reference evidence="11 12" key="1">
    <citation type="journal article" date="2019" name="Sci. Rep.">
        <title>Comparative genomics of chytrid fungi reveal insights into the obligate biotrophic and pathogenic lifestyle of Synchytrium endobioticum.</title>
        <authorList>
            <person name="van de Vossenberg B.T.L.H."/>
            <person name="Warris S."/>
            <person name="Nguyen H.D.T."/>
            <person name="van Gent-Pelzer M.P.E."/>
            <person name="Joly D.L."/>
            <person name="van de Geest H.C."/>
            <person name="Bonants P.J.M."/>
            <person name="Smith D.S."/>
            <person name="Levesque C.A."/>
            <person name="van der Lee T.A.J."/>
        </authorList>
    </citation>
    <scope>NUCLEOTIDE SEQUENCE [LARGE SCALE GENOMIC DNA]</scope>
    <source>
        <strain evidence="11 12">JEL517</strain>
    </source>
</reference>
<dbReference type="Pfam" id="PF10637">
    <property type="entry name" value="Ofd1_CTDD"/>
    <property type="match status" value="1"/>
</dbReference>
<organism evidence="11 12">
    <name type="scientific">Synchytrium microbalum</name>
    <dbReference type="NCBI Taxonomy" id="1806994"/>
    <lineage>
        <taxon>Eukaryota</taxon>
        <taxon>Fungi</taxon>
        <taxon>Fungi incertae sedis</taxon>
        <taxon>Chytridiomycota</taxon>
        <taxon>Chytridiomycota incertae sedis</taxon>
        <taxon>Chytridiomycetes</taxon>
        <taxon>Synchytriales</taxon>
        <taxon>Synchytriaceae</taxon>
        <taxon>Synchytrium</taxon>
    </lineage>
</organism>
<dbReference type="GO" id="GO:0005506">
    <property type="term" value="F:iron ion binding"/>
    <property type="evidence" value="ECO:0007669"/>
    <property type="project" value="InterPro"/>
</dbReference>
<dbReference type="InterPro" id="IPR051842">
    <property type="entry name" value="uS12_prolyl_hydroxylase"/>
</dbReference>
<keyword evidence="7" id="KW-0408">Iron</keyword>